<accession>A0AAD3NJK4</accession>
<organism evidence="1 2">
    <name type="scientific">Cryptomeria japonica</name>
    <name type="common">Japanese cedar</name>
    <name type="synonym">Cupressus japonica</name>
    <dbReference type="NCBI Taxonomy" id="3369"/>
    <lineage>
        <taxon>Eukaryota</taxon>
        <taxon>Viridiplantae</taxon>
        <taxon>Streptophyta</taxon>
        <taxon>Embryophyta</taxon>
        <taxon>Tracheophyta</taxon>
        <taxon>Spermatophyta</taxon>
        <taxon>Pinopsida</taxon>
        <taxon>Pinidae</taxon>
        <taxon>Conifers II</taxon>
        <taxon>Cupressales</taxon>
        <taxon>Cupressaceae</taxon>
        <taxon>Cryptomeria</taxon>
    </lineage>
</organism>
<gene>
    <name evidence="1" type="ORF">SUGI_1226540</name>
</gene>
<evidence type="ECO:0000313" key="2">
    <source>
        <dbReference type="Proteomes" id="UP001234787"/>
    </source>
</evidence>
<reference evidence="1" key="1">
    <citation type="submission" date="2022-12" db="EMBL/GenBank/DDBJ databases">
        <title>Chromosome-Level Genome Assembly of Japanese Cedar (Cryptomeriajaponica D. Don).</title>
        <authorList>
            <person name="Fujino T."/>
            <person name="Yamaguchi K."/>
            <person name="Yokoyama T."/>
            <person name="Hamanaka T."/>
            <person name="Harazono Y."/>
            <person name="Kamada H."/>
            <person name="Kobayashi W."/>
            <person name="Ujino-Ihara T."/>
            <person name="Uchiyama K."/>
            <person name="Matsumoto A."/>
            <person name="Izuno A."/>
            <person name="Tsumura Y."/>
            <person name="Toyoda A."/>
            <person name="Shigenobu S."/>
            <person name="Moriguchi Y."/>
            <person name="Ueno S."/>
            <person name="Kasahara M."/>
        </authorList>
    </citation>
    <scope>NUCLEOTIDE SEQUENCE</scope>
</reference>
<name>A0AAD3NJK4_CRYJA</name>
<proteinExistence type="predicted"/>
<comment type="caution">
    <text evidence="1">The sequence shown here is derived from an EMBL/GenBank/DDBJ whole genome shotgun (WGS) entry which is preliminary data.</text>
</comment>
<sequence>MPGQADSLTNSRGGGGRIPAQFGWGALMNALIHRFEPFKRGVSIYLRWGAWEANVGGKGFPYYSKGAGPYNSAGSGELKIPLQGHPSQASSE</sequence>
<dbReference type="AlphaFoldDB" id="A0AAD3NJK4"/>
<keyword evidence="2" id="KW-1185">Reference proteome</keyword>
<dbReference type="Proteomes" id="UP001234787">
    <property type="component" value="Unassembled WGS sequence"/>
</dbReference>
<protein>
    <submittedName>
        <fullName evidence="1">Uncharacterized protein</fullName>
    </submittedName>
</protein>
<evidence type="ECO:0000313" key="1">
    <source>
        <dbReference type="EMBL" id="GLJ56510.1"/>
    </source>
</evidence>
<dbReference type="EMBL" id="BSEH01000022">
    <property type="protein sequence ID" value="GLJ56510.1"/>
    <property type="molecule type" value="Genomic_DNA"/>
</dbReference>